<dbReference type="Proteomes" id="UP001282336">
    <property type="component" value="Unassembled WGS sequence"/>
</dbReference>
<dbReference type="SUPFAM" id="SSF53448">
    <property type="entry name" value="Nucleotide-diphospho-sugar transferases"/>
    <property type="match status" value="1"/>
</dbReference>
<proteinExistence type="predicted"/>
<protein>
    <submittedName>
        <fullName evidence="1">GlcNAc-transferase family protein</fullName>
    </submittedName>
</protein>
<gene>
    <name evidence="1" type="ORF">SIL20_15265</name>
</gene>
<comment type="caution">
    <text evidence="1">The sequence shown here is derived from an EMBL/GenBank/DDBJ whole genome shotgun (WGS) entry which is preliminary data.</text>
</comment>
<dbReference type="InterPro" id="IPR021067">
    <property type="entry name" value="Glycosyltransferase"/>
</dbReference>
<evidence type="ECO:0000313" key="1">
    <source>
        <dbReference type="EMBL" id="MDX6032863.1"/>
    </source>
</evidence>
<dbReference type="Pfam" id="PF11397">
    <property type="entry name" value="GlcNAc"/>
    <property type="match status" value="2"/>
</dbReference>
<dbReference type="EMBL" id="JAWXRC010000037">
    <property type="protein sequence ID" value="MDX6032863.1"/>
    <property type="molecule type" value="Genomic_DNA"/>
</dbReference>
<reference evidence="1" key="1">
    <citation type="submission" date="2023-11" db="EMBL/GenBank/DDBJ databases">
        <title>Scandinavium wanjuensis sp. nov., isolated from lettuce South Korea.</title>
        <authorList>
            <person name="Park J."/>
            <person name="Park S."/>
            <person name="Oh K.K."/>
            <person name="Cho G.S."/>
            <person name="Franz C.M.A.P."/>
        </authorList>
    </citation>
    <scope>NUCLEOTIDE SEQUENCE</scope>
    <source>
        <strain evidence="1">V105_12</strain>
    </source>
</reference>
<dbReference type="PANTHER" id="PTHR34496">
    <property type="entry name" value="GLCNAC TRANSFERASE-RELATED"/>
    <property type="match status" value="1"/>
</dbReference>
<name>A0AAJ2VVA8_9ENTR</name>
<dbReference type="AlphaFoldDB" id="A0AAJ2VVA8"/>
<dbReference type="PANTHER" id="PTHR34496:SF10">
    <property type="entry name" value="GLCNAC TRANSFERASE"/>
    <property type="match status" value="1"/>
</dbReference>
<accession>A0AAJ2VVA8</accession>
<sequence>MKNNIFISIASYRDTELIPTLDSLLNMSSQTSRLHVVVCWQDEGNLSEFEQAGILLRADGMVGEFPVFRASIQGTTIDVISVHYTQSRGAGFARHLCETRYDNEAYFLQIDSHCRFVSGWDDKMIAMLENLRVQSVRPVLSTYPPDYQPGPPEIRSEFLSRLVFKAFTQEGFSMQTSVPVRAERPLRNCYLAGGFIFADGHFVKNVPSDPNIFFYGEEISMAVRAFTHGYDAYTPHTFLLWHCYGRRDKPKVWYDHNNQAKEKGEVRRAWWEWDQASKSRVAALLTSGVTSDTKWLGSMRTLQDFCYASGLCFLTRRVHPDVISKKCSYFDVQDVDYDNWQTNLITP</sequence>
<evidence type="ECO:0000313" key="2">
    <source>
        <dbReference type="Proteomes" id="UP001282336"/>
    </source>
</evidence>
<dbReference type="RefSeq" id="WP_319629346.1">
    <property type="nucleotide sequence ID" value="NZ_JAWXRB010000011.1"/>
</dbReference>
<dbReference type="InterPro" id="IPR029044">
    <property type="entry name" value="Nucleotide-diphossugar_trans"/>
</dbReference>
<organism evidence="1 2">
    <name type="scientific">Scandinavium lactucae</name>
    <dbReference type="NCBI Taxonomy" id="3095028"/>
    <lineage>
        <taxon>Bacteria</taxon>
        <taxon>Pseudomonadati</taxon>
        <taxon>Pseudomonadota</taxon>
        <taxon>Gammaproteobacteria</taxon>
        <taxon>Enterobacterales</taxon>
        <taxon>Enterobacteriaceae</taxon>
        <taxon>Scandinavium</taxon>
    </lineage>
</organism>